<evidence type="ECO:0000313" key="3">
    <source>
        <dbReference type="Proteomes" id="UP000595362"/>
    </source>
</evidence>
<feature type="region of interest" description="Disordered" evidence="1">
    <location>
        <begin position="76"/>
        <end position="108"/>
    </location>
</feature>
<dbReference type="EMBL" id="CP066681">
    <property type="protein sequence ID" value="QQG36123.1"/>
    <property type="molecule type" value="Genomic_DNA"/>
</dbReference>
<sequence>MPEITGVSADSVQVSQRKARTFSFGADGRLAGVAETPRTRTLGSEDVARLGQVREAHNPGSHEIFAQAGAAMRTAQLHAAGQALTDAPRPASPAATPKPGFKPEKPGS</sequence>
<reference evidence="2 3" key="1">
    <citation type="submission" date="2020-07" db="EMBL/GenBank/DDBJ databases">
        <title>Huge and variable diversity of episymbiotic CPR bacteria and DPANN archaea in groundwater ecosystems.</title>
        <authorList>
            <person name="He C.Y."/>
            <person name="Keren R."/>
            <person name="Whittaker M."/>
            <person name="Farag I.F."/>
            <person name="Doudna J."/>
            <person name="Cate J.H.D."/>
            <person name="Banfield J.F."/>
        </authorList>
    </citation>
    <scope>NUCLEOTIDE SEQUENCE [LARGE SCALE GENOMIC DNA]</scope>
    <source>
        <strain evidence="2">NC_groundwater_70_Ag_B-0.1um_54_66</strain>
    </source>
</reference>
<protein>
    <submittedName>
        <fullName evidence="2">Uncharacterized protein</fullName>
    </submittedName>
</protein>
<dbReference type="AlphaFoldDB" id="A0A7T5UHY7"/>
<name>A0A7T5UHY7_9BACT</name>
<evidence type="ECO:0000256" key="1">
    <source>
        <dbReference type="SAM" id="MobiDB-lite"/>
    </source>
</evidence>
<organism evidence="2 3">
    <name type="scientific">Micavibrio aeruginosavorus</name>
    <dbReference type="NCBI Taxonomy" id="349221"/>
    <lineage>
        <taxon>Bacteria</taxon>
        <taxon>Pseudomonadati</taxon>
        <taxon>Bdellovibrionota</taxon>
        <taxon>Bdellovibrionia</taxon>
        <taxon>Bdellovibrionales</taxon>
        <taxon>Pseudobdellovibrionaceae</taxon>
        <taxon>Micavibrio</taxon>
    </lineage>
</organism>
<gene>
    <name evidence="2" type="ORF">HYS17_11640</name>
</gene>
<dbReference type="Proteomes" id="UP000595362">
    <property type="component" value="Chromosome"/>
</dbReference>
<proteinExistence type="predicted"/>
<accession>A0A7T5UHY7</accession>
<evidence type="ECO:0000313" key="2">
    <source>
        <dbReference type="EMBL" id="QQG36123.1"/>
    </source>
</evidence>